<feature type="compositionally biased region" description="Gly residues" evidence="8">
    <location>
        <begin position="255"/>
        <end position="273"/>
    </location>
</feature>
<evidence type="ECO:0000256" key="5">
    <source>
        <dbReference type="ARBA" id="ARBA00023065"/>
    </source>
</evidence>
<keyword evidence="5" id="KW-0406">Ion transport</keyword>
<evidence type="ECO:0000259" key="10">
    <source>
        <dbReference type="Pfam" id="PF18139"/>
    </source>
</evidence>
<feature type="compositionally biased region" description="Gly residues" evidence="8">
    <location>
        <begin position="576"/>
        <end position="585"/>
    </location>
</feature>
<evidence type="ECO:0000259" key="11">
    <source>
        <dbReference type="Pfam" id="PF25508"/>
    </source>
</evidence>
<feature type="transmembrane region" description="Helical" evidence="9">
    <location>
        <begin position="1272"/>
        <end position="1292"/>
    </location>
</feature>
<feature type="compositionally biased region" description="Basic and acidic residues" evidence="8">
    <location>
        <begin position="590"/>
        <end position="602"/>
    </location>
</feature>
<feature type="domain" description="TRPM-like" evidence="11">
    <location>
        <begin position="983"/>
        <end position="1098"/>
    </location>
</feature>
<dbReference type="EMBL" id="UXSR01005654">
    <property type="protein sequence ID" value="VDD83161.1"/>
    <property type="molecule type" value="Genomic_DNA"/>
</dbReference>
<keyword evidence="3 9" id="KW-0812">Transmembrane</keyword>
<evidence type="ECO:0000256" key="2">
    <source>
        <dbReference type="ARBA" id="ARBA00022448"/>
    </source>
</evidence>
<dbReference type="InterPro" id="IPR041491">
    <property type="entry name" value="TRPM_SLOG"/>
</dbReference>
<keyword evidence="7" id="KW-0407">Ion channel</keyword>
<feature type="domain" description="TRPM SLOG" evidence="10">
    <location>
        <begin position="5"/>
        <end position="186"/>
    </location>
</feature>
<dbReference type="GO" id="GO:0099604">
    <property type="term" value="F:ligand-gated calcium channel activity"/>
    <property type="evidence" value="ECO:0007669"/>
    <property type="project" value="TreeGrafter"/>
</dbReference>
<sequence length="1355" mass="151022">MTDSAIRDLLQRRWGLKPPTLIITVFGTDFEKKRKLKMIFKKGLWKAADSGCWIVTGGFQLGIMKLAGEAVRDYTDAYGGNRMLAFGISSWGCVKKNDILEAALEEGTAVYQSEEDKDSDAEQSSTTETATANATTASSLKRTDVEELALDPNHNYFIFADTAKTDHTKGREAEVRARFERCISLWSTSTPETEPPLSANRPSQSGGVRSTSVTAAEPLEDYATTLKRKSTIKRQTSEKTERRPLSRSSSKFKGGSSGGGAGGGGGSGGGADGSGEDVRIPMCGLVIGGDRFTLRQVYCSIMQNQCPMVVAKGTSGAADVIAFGLEAATKMETEEILEDKEAISLETRLTSVMEQFLREMHPDYYNFAEEVSMLLEIITDYVSLVLVFDMEEDADLDGYMISSLLASAGTSTPPDQLNLEQLEITLTLNRADIAREKIFLENKRWKKGQLNDYMYQALMGDRHDFVKIFLEQGFSLEEFLTVYMLERLYTDQLKNMSSKVAIFNKMWEYHRSHRQASKVTLRDVGKVIKSLVGDFYHPLYLSKEFQQKLAPEKPDLAAVLPMKFHKPQNHNRRPDGGGGGGGGGVVNSRNHREGGCYRDGDQLTKTSTSAYDAANRFKSITICPNVLGLHEPVSFIDYIDERKKIWGTVTSTQRGRMSPSSALSLPPIVSACNPKVKYKAAPALKQDSKSVENYQGLLRETSPSQLLFTPPKDDEVGDERTPTLDTGDNVSPADIKRSSTKTTTLSLEQKTVLGEATPMIGSGDTQSWAERQACRQDSVPSEGEYEVEETKSKKSRFSVTHIGFDKVRYGRHQKRRLSFEKMKAIQVASGRGQHYGNPNFIGRQHVVLPHTTAAAPLAVHEQSSRPAPLMFRESSIESTYESQHAQQQSISGEEEDEDDDDDDEEEEVGLGGHLKRRLIEVLRRGTAKENESGHFEGLLPGNLQTLKAVAALAAVAGGMGGGGGPTDPDKTAANEEARIKLIQFDRPARELLIWSVLVGKLRMSELFWTMEKEPIAAALLASILLSALSNKTDDFTDKEDYKNYSKSFQEKAEGVLNECYREDEHRAQLIINHELAYYGHSSVIKLAAEGQSIKFMAHPCCQDFLTNTWKGNLSSKNSMFRMMFGLIFGLTMPLFIPKVLLYETEEKQNENGEESNDSTEQKDEDLSEDIESRVAVKRSLTTSIQVGAMEFWTKIKDFYMSPIVRFVYHTISYVLFLVIFSYLLLVDFKVKITGVEYIVLAWVITLFIEEIKQSVLSGISFSTYISDGWNKLDCTGLILYIIGFTLRLIVLARLGDSQMNNDTEAFHILTDPIMDPSRICMAFSLFVFYIRLMYSFSFHIALGPKLIMIGKMVSQ</sequence>
<feature type="compositionally biased region" description="Low complexity" evidence="8">
    <location>
        <begin position="122"/>
        <end position="138"/>
    </location>
</feature>
<feature type="region of interest" description="Disordered" evidence="8">
    <location>
        <begin position="110"/>
        <end position="138"/>
    </location>
</feature>
<dbReference type="Proteomes" id="UP000267029">
    <property type="component" value="Unassembled WGS sequence"/>
</dbReference>
<dbReference type="OrthoDB" id="9994106at2759"/>
<dbReference type="Pfam" id="PF25508">
    <property type="entry name" value="TRPM2"/>
    <property type="match status" value="2"/>
</dbReference>
<feature type="compositionally biased region" description="Acidic residues" evidence="8">
    <location>
        <begin position="1151"/>
        <end position="1169"/>
    </location>
</feature>
<dbReference type="InterPro" id="IPR050927">
    <property type="entry name" value="TRPM"/>
</dbReference>
<feature type="region of interest" description="Disordered" evidence="8">
    <location>
        <begin position="704"/>
        <end position="742"/>
    </location>
</feature>
<keyword evidence="4 9" id="KW-1133">Transmembrane helix</keyword>
<evidence type="ECO:0000256" key="9">
    <source>
        <dbReference type="SAM" id="Phobius"/>
    </source>
</evidence>
<feature type="compositionally biased region" description="Basic and acidic residues" evidence="8">
    <location>
        <begin position="235"/>
        <end position="244"/>
    </location>
</feature>
<feature type="region of interest" description="Disordered" evidence="8">
    <location>
        <begin position="1147"/>
        <end position="1170"/>
    </location>
</feature>
<feature type="transmembrane region" description="Helical" evidence="9">
    <location>
        <begin position="1206"/>
        <end position="1226"/>
    </location>
</feature>
<keyword evidence="6 9" id="KW-0472">Membrane</keyword>
<name>A0A158QW35_MESCO</name>
<feature type="transmembrane region" description="Helical" evidence="9">
    <location>
        <begin position="1122"/>
        <end position="1141"/>
    </location>
</feature>
<proteinExistence type="predicted"/>
<evidence type="ECO:0000256" key="1">
    <source>
        <dbReference type="ARBA" id="ARBA00004141"/>
    </source>
</evidence>
<keyword evidence="2" id="KW-0813">Transport</keyword>
<gene>
    <name evidence="12" type="ORF">MCOS_LOCUS9164</name>
</gene>
<feature type="domain" description="TRPM SLOG" evidence="10">
    <location>
        <begin position="277"/>
        <end position="332"/>
    </location>
</feature>
<feature type="region of interest" description="Disordered" evidence="8">
    <location>
        <begin position="877"/>
        <end position="910"/>
    </location>
</feature>
<feature type="region of interest" description="Disordered" evidence="8">
    <location>
        <begin position="187"/>
        <end position="273"/>
    </location>
</feature>
<dbReference type="PANTHER" id="PTHR13800:SF12">
    <property type="entry name" value="TRANSIENT RECEPTOR POTENTIAL CATION CHANNEL SUBFAMILY M MEMBER-LIKE 2"/>
    <property type="match status" value="1"/>
</dbReference>
<comment type="subcellular location">
    <subcellularLocation>
        <location evidence="1">Membrane</location>
        <topology evidence="1">Multi-pass membrane protein</topology>
    </subcellularLocation>
</comment>
<evidence type="ECO:0000256" key="6">
    <source>
        <dbReference type="ARBA" id="ARBA00023136"/>
    </source>
</evidence>
<accession>A0A158QW35</accession>
<feature type="compositionally biased region" description="Acidic residues" evidence="8">
    <location>
        <begin position="892"/>
        <end position="908"/>
    </location>
</feature>
<evidence type="ECO:0000313" key="13">
    <source>
        <dbReference type="Proteomes" id="UP000267029"/>
    </source>
</evidence>
<dbReference type="Pfam" id="PF18139">
    <property type="entry name" value="LSDAT_euk"/>
    <property type="match status" value="2"/>
</dbReference>
<evidence type="ECO:0000313" key="12">
    <source>
        <dbReference type="EMBL" id="VDD83161.1"/>
    </source>
</evidence>
<dbReference type="InterPro" id="IPR057366">
    <property type="entry name" value="TRPM-like"/>
</dbReference>
<feature type="region of interest" description="Disordered" evidence="8">
    <location>
        <begin position="566"/>
        <end position="602"/>
    </location>
</feature>
<feature type="compositionally biased region" description="Basic and acidic residues" evidence="8">
    <location>
        <begin position="711"/>
        <end position="722"/>
    </location>
</feature>
<evidence type="ECO:0000256" key="7">
    <source>
        <dbReference type="ARBA" id="ARBA00023303"/>
    </source>
</evidence>
<feature type="domain" description="TRPM-like" evidence="11">
    <location>
        <begin position="437"/>
        <end position="553"/>
    </location>
</feature>
<feature type="compositionally biased region" description="Polar residues" evidence="8">
    <location>
        <begin position="200"/>
        <end position="214"/>
    </location>
</feature>
<dbReference type="PANTHER" id="PTHR13800">
    <property type="entry name" value="TRANSIENT RECEPTOR POTENTIAL CATION CHANNEL, SUBFAMILY M, MEMBER 6"/>
    <property type="match status" value="1"/>
</dbReference>
<dbReference type="STRING" id="53468.A0A158QW35"/>
<evidence type="ECO:0000256" key="3">
    <source>
        <dbReference type="ARBA" id="ARBA00022692"/>
    </source>
</evidence>
<organism evidence="12 13">
    <name type="scientific">Mesocestoides corti</name>
    <name type="common">Flatworm</name>
    <dbReference type="NCBI Taxonomy" id="53468"/>
    <lineage>
        <taxon>Eukaryota</taxon>
        <taxon>Metazoa</taxon>
        <taxon>Spiralia</taxon>
        <taxon>Lophotrochozoa</taxon>
        <taxon>Platyhelminthes</taxon>
        <taxon>Cestoda</taxon>
        <taxon>Eucestoda</taxon>
        <taxon>Cyclophyllidea</taxon>
        <taxon>Mesocestoididae</taxon>
        <taxon>Mesocestoides</taxon>
    </lineage>
</organism>
<protein>
    <submittedName>
        <fullName evidence="12">Uncharacterized protein</fullName>
    </submittedName>
</protein>
<keyword evidence="13" id="KW-1185">Reference proteome</keyword>
<dbReference type="GO" id="GO:0005886">
    <property type="term" value="C:plasma membrane"/>
    <property type="evidence" value="ECO:0007669"/>
    <property type="project" value="TreeGrafter"/>
</dbReference>
<evidence type="ECO:0000256" key="4">
    <source>
        <dbReference type="ARBA" id="ARBA00022989"/>
    </source>
</evidence>
<evidence type="ECO:0000256" key="8">
    <source>
        <dbReference type="SAM" id="MobiDB-lite"/>
    </source>
</evidence>
<feature type="transmembrane region" description="Helical" evidence="9">
    <location>
        <begin position="1321"/>
        <end position="1342"/>
    </location>
</feature>
<feature type="compositionally biased region" description="Polar residues" evidence="8">
    <location>
        <begin position="877"/>
        <end position="891"/>
    </location>
</feature>
<reference evidence="12 13" key="1">
    <citation type="submission" date="2018-10" db="EMBL/GenBank/DDBJ databases">
        <authorList>
            <consortium name="Pathogen Informatics"/>
        </authorList>
    </citation>
    <scope>NUCLEOTIDE SEQUENCE [LARGE SCALE GENOMIC DNA]</scope>
</reference>